<name>A0A6J6E504_9ZZZZ</name>
<evidence type="ECO:0000256" key="2">
    <source>
        <dbReference type="SAM" id="Phobius"/>
    </source>
</evidence>
<keyword evidence="2" id="KW-0812">Transmembrane</keyword>
<keyword evidence="2" id="KW-1133">Transmembrane helix</keyword>
<reference evidence="4" key="1">
    <citation type="submission" date="2020-05" db="EMBL/GenBank/DDBJ databases">
        <authorList>
            <person name="Chiriac C."/>
            <person name="Salcher M."/>
            <person name="Ghai R."/>
            <person name="Kavagutti S V."/>
        </authorList>
    </citation>
    <scope>NUCLEOTIDE SEQUENCE</scope>
</reference>
<protein>
    <submittedName>
        <fullName evidence="4">Unannotated protein</fullName>
    </submittedName>
</protein>
<dbReference type="AlphaFoldDB" id="A0A6J6E504"/>
<evidence type="ECO:0000313" key="4">
    <source>
        <dbReference type="EMBL" id="CAB4570285.1"/>
    </source>
</evidence>
<gene>
    <name evidence="3" type="ORF">UFOPK1503_00376</name>
    <name evidence="4" type="ORF">UFOPK1693_00652</name>
</gene>
<proteinExistence type="predicted"/>
<sequence length="1007" mass="101046">MSGQYVRYPLPVRAGLSPAWLVVTRSCVLQVLCLWGNQERKTNYMSKNMTRKGLAVGTTFALTLAGLVGVAAPAHATTGITVEPSAGTSYNMISGEQFNLRVFGQSNYAGTFSNLKWAVTNAGAATVTVKQPDGSPAASETPATNVADGSFSPAGSSSASSATSFVVTPANIGTAAGSNLLGVSVPAATAATIEVRAFIDLNGNGSFDSASDLSANVATVTFTKPADLTATTTITSPTEGDTSIVASVSFNNINNEQVPAANVGAFFTKGDGSTLYPTASVTATVLASNVATYTASNNFLAGQTVVVAGHSTATYNGTLTIASASATQFTVAITNANIAAASGLTGITATSAAANSVKSNSTWSATDKFKFTSSTVSALVKATGVKVQPLYKVSGSPASTDTVATAATAVVVARKAATIVGDVVANTTGRVTNAGTAGQTLLNSSFQAKVVVKDGATTPAGVGGAAVTATITSTGLQSTAPAKTLTVNGTTYSSSSALPGQGSVAKLALTTNASGEAVINFTSAGYSANDTITVVFYTENLTASTLTITQVAASYTATVRPSFFVTTDGTAVSVPVVVYDQFGGVPADKYDVRATFDANNNGYSAQATTAATSGSNAVTALVGGRGTLSITDNGTGLGVNSYDVTVQERLAGNNYGSTITTAVEVNVHIVAAATLVAATVTSNGTQDSTTKVYAIAGPVALSLVTPTAYDSVTVLGAAPTSFTGALTAQNITGTVSTVANATTAAVVVPGALVTVSSPGMLFQDGSTGRYTVGSITVSANTSGVYSVNVYSNKSGKQTFAISSGAASATTTVVFAAAAATTGTSLVIDAPDYVRPGSTLTIKGLLKDKYGNNIDTTAADRIKVSYTGPGLQVGSTPTAYTEGVAQLGYFLGSNDTGTISVTFSYNSDGTDDVFTSDTDLTVTKTITIGTAPAAAKVNVGSFNGKLVVYANGYNGKKISWKVGGKWGSAVAASDTARFARVTPRKGVTVSVQIYVDGVLTLTKSVVTK</sequence>
<feature type="region of interest" description="Disordered" evidence="1">
    <location>
        <begin position="130"/>
        <end position="152"/>
    </location>
</feature>
<dbReference type="EMBL" id="CAEZST010000004">
    <property type="protein sequence ID" value="CAB4542808.1"/>
    <property type="molecule type" value="Genomic_DNA"/>
</dbReference>
<accession>A0A6J6E504</accession>
<evidence type="ECO:0000256" key="1">
    <source>
        <dbReference type="SAM" id="MobiDB-lite"/>
    </source>
</evidence>
<organism evidence="4">
    <name type="scientific">freshwater metagenome</name>
    <dbReference type="NCBI Taxonomy" id="449393"/>
    <lineage>
        <taxon>unclassified sequences</taxon>
        <taxon>metagenomes</taxon>
        <taxon>ecological metagenomes</taxon>
    </lineage>
</organism>
<dbReference type="EMBL" id="CAEZTO010000006">
    <property type="protein sequence ID" value="CAB4570285.1"/>
    <property type="molecule type" value="Genomic_DNA"/>
</dbReference>
<keyword evidence="2" id="KW-0472">Membrane</keyword>
<feature type="transmembrane region" description="Helical" evidence="2">
    <location>
        <begin position="54"/>
        <end position="74"/>
    </location>
</feature>
<evidence type="ECO:0000313" key="3">
    <source>
        <dbReference type="EMBL" id="CAB4542808.1"/>
    </source>
</evidence>